<dbReference type="Gene3D" id="1.20.1740.10">
    <property type="entry name" value="Amino acid/polyamine transporter I"/>
    <property type="match status" value="1"/>
</dbReference>
<feature type="transmembrane region" description="Helical" evidence="9">
    <location>
        <begin position="146"/>
        <end position="164"/>
    </location>
</feature>
<keyword evidence="8 9" id="KW-0472">Membrane</keyword>
<dbReference type="GO" id="GO:0005283">
    <property type="term" value="F:amino acid:sodium symporter activity"/>
    <property type="evidence" value="ECO:0007669"/>
    <property type="project" value="InterPro"/>
</dbReference>
<accession>A0A4U3AVP0</accession>
<dbReference type="EMBL" id="SZON01001232">
    <property type="protein sequence ID" value="TKI91961.1"/>
    <property type="molecule type" value="Genomic_DNA"/>
</dbReference>
<feature type="transmembrane region" description="Helical" evidence="9">
    <location>
        <begin position="69"/>
        <end position="93"/>
    </location>
</feature>
<keyword evidence="4 9" id="KW-1003">Cell membrane</keyword>
<name>A0A4U3AVP0_9BACI</name>
<evidence type="ECO:0000256" key="6">
    <source>
        <dbReference type="ARBA" id="ARBA00022847"/>
    </source>
</evidence>
<proteinExistence type="inferred from homology"/>
<dbReference type="Pfam" id="PF01235">
    <property type="entry name" value="Na_Ala_symp"/>
    <property type="match status" value="1"/>
</dbReference>
<evidence type="ECO:0000256" key="1">
    <source>
        <dbReference type="ARBA" id="ARBA00004651"/>
    </source>
</evidence>
<sequence>MNILEQFVSSTNTILWSYILIAMLIGLGLYFSIKLKFVQITHLGEMVRLMSDGLTGKTRKKGSVSSFQAFCMSSAARIGIGNLAGVALAISMGGPGAVFWMWVIAIVGASSSFVESTLAQIYKIKDGSGFRGGPAYYMEKGLNKRWMGIWFSILITISYGLIFNSVQANTVTLAFKNAFGIERYVVGIVLAVLVAVIIFGGVKSIARMSEMIVPPMALIYIAVAIFVVIKNYYLIPDMFTEIFKGAFGLDSAVGGGIGAAMKYGIQRGLFANEAGMGSAPNAAATADVTHPAKQGFIQTIGVLVDTFLVCTSTAFI</sequence>
<dbReference type="PANTHER" id="PTHR30330:SF1">
    <property type="entry name" value="AMINO-ACID CARRIER PROTEIN ALST"/>
    <property type="match status" value="1"/>
</dbReference>
<comment type="subcellular location">
    <subcellularLocation>
        <location evidence="1 9">Cell membrane</location>
        <topology evidence="1 9">Multi-pass membrane protein</topology>
    </subcellularLocation>
</comment>
<evidence type="ECO:0000256" key="2">
    <source>
        <dbReference type="ARBA" id="ARBA00009261"/>
    </source>
</evidence>
<evidence type="ECO:0000256" key="5">
    <source>
        <dbReference type="ARBA" id="ARBA00022692"/>
    </source>
</evidence>
<feature type="transmembrane region" description="Helical" evidence="9">
    <location>
        <begin position="217"/>
        <end position="235"/>
    </location>
</feature>
<evidence type="ECO:0000256" key="8">
    <source>
        <dbReference type="ARBA" id="ARBA00023136"/>
    </source>
</evidence>
<evidence type="ECO:0000256" key="4">
    <source>
        <dbReference type="ARBA" id="ARBA00022475"/>
    </source>
</evidence>
<keyword evidence="3 9" id="KW-0813">Transport</keyword>
<dbReference type="AlphaFoldDB" id="A0A4U3AVP0"/>
<feature type="non-terminal residue" evidence="10">
    <location>
        <position position="316"/>
    </location>
</feature>
<comment type="caution">
    <text evidence="9">Lacks conserved residue(s) required for the propagation of feature annotation.</text>
</comment>
<organism evidence="10 11">
    <name type="scientific">Bacillus wiedmannii</name>
    <dbReference type="NCBI Taxonomy" id="1890302"/>
    <lineage>
        <taxon>Bacteria</taxon>
        <taxon>Bacillati</taxon>
        <taxon>Bacillota</taxon>
        <taxon>Bacilli</taxon>
        <taxon>Bacillales</taxon>
        <taxon>Bacillaceae</taxon>
        <taxon>Bacillus</taxon>
        <taxon>Bacillus cereus group</taxon>
    </lineage>
</organism>
<comment type="similarity">
    <text evidence="2 9">Belongs to the alanine or glycine:cation symporter (AGCS) (TC 2.A.25) family.</text>
</comment>
<evidence type="ECO:0000256" key="3">
    <source>
        <dbReference type="ARBA" id="ARBA00022448"/>
    </source>
</evidence>
<dbReference type="PRINTS" id="PR00175">
    <property type="entry name" value="NAALASMPORT"/>
</dbReference>
<evidence type="ECO:0000313" key="10">
    <source>
        <dbReference type="EMBL" id="TKI91961.1"/>
    </source>
</evidence>
<keyword evidence="6 9" id="KW-0769">Symport</keyword>
<feature type="transmembrane region" description="Helical" evidence="9">
    <location>
        <begin position="184"/>
        <end position="205"/>
    </location>
</feature>
<dbReference type="PROSITE" id="PS00873">
    <property type="entry name" value="NA_ALANINE_SYMP"/>
    <property type="match status" value="1"/>
</dbReference>
<dbReference type="PANTHER" id="PTHR30330">
    <property type="entry name" value="AGSS FAMILY TRANSPORTER, SODIUM-ALANINE"/>
    <property type="match status" value="1"/>
</dbReference>
<comment type="caution">
    <text evidence="10">The sequence shown here is derived from an EMBL/GenBank/DDBJ whole genome shotgun (WGS) entry which is preliminary data.</text>
</comment>
<dbReference type="NCBIfam" id="TIGR00835">
    <property type="entry name" value="agcS"/>
    <property type="match status" value="1"/>
</dbReference>
<feature type="transmembrane region" description="Helical" evidence="9">
    <location>
        <begin position="14"/>
        <end position="33"/>
    </location>
</feature>
<gene>
    <name evidence="10" type="ORF">FC699_21005</name>
</gene>
<evidence type="ECO:0000256" key="9">
    <source>
        <dbReference type="RuleBase" id="RU363064"/>
    </source>
</evidence>
<dbReference type="InterPro" id="IPR001463">
    <property type="entry name" value="Na/Ala_symport"/>
</dbReference>
<evidence type="ECO:0000313" key="11">
    <source>
        <dbReference type="Proteomes" id="UP000305222"/>
    </source>
</evidence>
<protein>
    <submittedName>
        <fullName evidence="10">Alanine:cation symporter family protein</fullName>
    </submittedName>
</protein>
<keyword evidence="7 9" id="KW-1133">Transmembrane helix</keyword>
<dbReference type="GO" id="GO:0005886">
    <property type="term" value="C:plasma membrane"/>
    <property type="evidence" value="ECO:0007669"/>
    <property type="project" value="UniProtKB-SubCell"/>
</dbReference>
<reference evidence="10 11" key="1">
    <citation type="journal article" date="2019" name="Environ. Microbiol.">
        <title>An active ?-lactamase is a part of an orchestrated cell wall stress resistance network of Bacillus subtilis and related rhizosphere species.</title>
        <authorList>
            <person name="Bucher T."/>
            <person name="Keren-Paz A."/>
            <person name="Hausser J."/>
            <person name="Olender T."/>
            <person name="Cytryn E."/>
            <person name="Kolodkin-Gal I."/>
        </authorList>
    </citation>
    <scope>NUCLEOTIDE SEQUENCE [LARGE SCALE GENOMIC DNA]</scope>
    <source>
        <strain evidence="10 11">I5</strain>
    </source>
</reference>
<evidence type="ECO:0000256" key="7">
    <source>
        <dbReference type="ARBA" id="ARBA00022989"/>
    </source>
</evidence>
<keyword evidence="5 9" id="KW-0812">Transmembrane</keyword>
<dbReference type="Proteomes" id="UP000305222">
    <property type="component" value="Unassembled WGS sequence"/>
</dbReference>